<reference evidence="2" key="1">
    <citation type="submission" date="2022-11" db="EMBL/GenBank/DDBJ databases">
        <authorList>
            <person name="Petersen C."/>
        </authorList>
    </citation>
    <scope>NUCLEOTIDE SEQUENCE</scope>
    <source>
        <strain evidence="2">IBT 34128</strain>
    </source>
</reference>
<evidence type="ECO:0000256" key="1">
    <source>
        <dbReference type="SAM" id="MobiDB-lite"/>
    </source>
</evidence>
<accession>A0A9W9K8N9</accession>
<name>A0A9W9K8N9_9EURO</name>
<feature type="compositionally biased region" description="Basic residues" evidence="1">
    <location>
        <begin position="1"/>
        <end position="10"/>
    </location>
</feature>
<comment type="caution">
    <text evidence="2">The sequence shown here is derived from an EMBL/GenBank/DDBJ whole genome shotgun (WGS) entry which is preliminary data.</text>
</comment>
<organism evidence="2 3">
    <name type="scientific">Penicillium alfredii</name>
    <dbReference type="NCBI Taxonomy" id="1506179"/>
    <lineage>
        <taxon>Eukaryota</taxon>
        <taxon>Fungi</taxon>
        <taxon>Dikarya</taxon>
        <taxon>Ascomycota</taxon>
        <taxon>Pezizomycotina</taxon>
        <taxon>Eurotiomycetes</taxon>
        <taxon>Eurotiomycetidae</taxon>
        <taxon>Eurotiales</taxon>
        <taxon>Aspergillaceae</taxon>
        <taxon>Penicillium</taxon>
    </lineage>
</organism>
<reference evidence="2" key="2">
    <citation type="journal article" date="2023" name="IMA Fungus">
        <title>Comparative genomic study of the Penicillium genus elucidates a diverse pangenome and 15 lateral gene transfer events.</title>
        <authorList>
            <person name="Petersen C."/>
            <person name="Sorensen T."/>
            <person name="Nielsen M.R."/>
            <person name="Sondergaard T.E."/>
            <person name="Sorensen J.L."/>
            <person name="Fitzpatrick D.A."/>
            <person name="Frisvad J.C."/>
            <person name="Nielsen K.L."/>
        </authorList>
    </citation>
    <scope>NUCLEOTIDE SEQUENCE</scope>
    <source>
        <strain evidence="2">IBT 34128</strain>
    </source>
</reference>
<dbReference type="RefSeq" id="XP_056511673.1">
    <property type="nucleotide sequence ID" value="XM_056656060.1"/>
</dbReference>
<evidence type="ECO:0000313" key="3">
    <source>
        <dbReference type="Proteomes" id="UP001141434"/>
    </source>
</evidence>
<dbReference type="Proteomes" id="UP001141434">
    <property type="component" value="Unassembled WGS sequence"/>
</dbReference>
<dbReference type="GeneID" id="81395228"/>
<feature type="region of interest" description="Disordered" evidence="1">
    <location>
        <begin position="1"/>
        <end position="29"/>
    </location>
</feature>
<proteinExistence type="predicted"/>
<gene>
    <name evidence="2" type="ORF">NUU61_005478</name>
</gene>
<sequence length="125" mass="14323">MVTLRPRRKTTLMNPPQAPKAIRKSPRKAPNIRAVTCQRCFLRMDKHPCHIPKGVRSAVDEALQSTGKQQQDQIRAVHRRITALSRQRNEEKKKAVIIDMAAEEQLHHSLKKALSFEDEPAQAEE</sequence>
<dbReference type="AlphaFoldDB" id="A0A9W9K8N9"/>
<protein>
    <submittedName>
        <fullName evidence="2">Uncharacterized protein</fullName>
    </submittedName>
</protein>
<dbReference type="EMBL" id="JAPMSZ010000007">
    <property type="protein sequence ID" value="KAJ5096122.1"/>
    <property type="molecule type" value="Genomic_DNA"/>
</dbReference>
<evidence type="ECO:0000313" key="2">
    <source>
        <dbReference type="EMBL" id="KAJ5096122.1"/>
    </source>
</evidence>
<keyword evidence="3" id="KW-1185">Reference proteome</keyword>